<feature type="signal peptide" evidence="1">
    <location>
        <begin position="1"/>
        <end position="22"/>
    </location>
</feature>
<accession>A0A242A7M4</accession>
<protein>
    <recommendedName>
        <fullName evidence="4">Lipoprotein</fullName>
    </recommendedName>
</protein>
<dbReference type="STRING" id="1834191.A5886_001691"/>
<keyword evidence="3" id="KW-1185">Reference proteome</keyword>
<reference evidence="2 3" key="1">
    <citation type="submission" date="2017-05" db="EMBL/GenBank/DDBJ databases">
        <title>The Genome Sequence of Enterococcus sp. 8G7_MSG3316.</title>
        <authorList>
            <consortium name="The Broad Institute Genomics Platform"/>
            <consortium name="The Broad Institute Genomic Center for Infectious Diseases"/>
            <person name="Earl A."/>
            <person name="Manson A."/>
            <person name="Schwartman J."/>
            <person name="Gilmore M."/>
            <person name="Abouelleil A."/>
            <person name="Cao P."/>
            <person name="Chapman S."/>
            <person name="Cusick C."/>
            <person name="Shea T."/>
            <person name="Young S."/>
            <person name="Neafsey D."/>
            <person name="Nusbaum C."/>
            <person name="Birren B."/>
        </authorList>
    </citation>
    <scope>NUCLEOTIDE SEQUENCE [LARGE SCALE GENOMIC DNA]</scope>
    <source>
        <strain evidence="2 3">8G7_MSG3316</strain>
    </source>
</reference>
<keyword evidence="1" id="KW-0732">Signal</keyword>
<feature type="chain" id="PRO_5012851269" description="Lipoprotein" evidence="1">
    <location>
        <begin position="23"/>
        <end position="177"/>
    </location>
</feature>
<organism evidence="2 3">
    <name type="scientific">Candidatus Enterococcus testudinis</name>
    <dbReference type="NCBI Taxonomy" id="1834191"/>
    <lineage>
        <taxon>Bacteria</taxon>
        <taxon>Bacillati</taxon>
        <taxon>Bacillota</taxon>
        <taxon>Bacilli</taxon>
        <taxon>Lactobacillales</taxon>
        <taxon>Enterococcaceae</taxon>
        <taxon>Enterococcus</taxon>
    </lineage>
</organism>
<proteinExistence type="predicted"/>
<gene>
    <name evidence="2" type="ORF">A5886_001691</name>
</gene>
<comment type="caution">
    <text evidence="2">The sequence shown here is derived from an EMBL/GenBank/DDBJ whole genome shotgun (WGS) entry which is preliminary data.</text>
</comment>
<dbReference type="PROSITE" id="PS51257">
    <property type="entry name" value="PROKAR_LIPOPROTEIN"/>
    <property type="match status" value="1"/>
</dbReference>
<evidence type="ECO:0000313" key="3">
    <source>
        <dbReference type="Proteomes" id="UP000195043"/>
    </source>
</evidence>
<dbReference type="AlphaFoldDB" id="A0A242A7M4"/>
<evidence type="ECO:0008006" key="4">
    <source>
        <dbReference type="Google" id="ProtNLM"/>
    </source>
</evidence>
<dbReference type="Proteomes" id="UP000195043">
    <property type="component" value="Unassembled WGS sequence"/>
</dbReference>
<name>A0A242A7M4_9ENTE</name>
<dbReference type="RefSeq" id="WP_086274547.1">
    <property type="nucleotide sequence ID" value="NZ_NGKU01000001.1"/>
</dbReference>
<evidence type="ECO:0000313" key="2">
    <source>
        <dbReference type="EMBL" id="OTN76613.1"/>
    </source>
</evidence>
<dbReference type="EMBL" id="NGKU01000001">
    <property type="protein sequence ID" value="OTN76613.1"/>
    <property type="molecule type" value="Genomic_DNA"/>
</dbReference>
<sequence>MKKRVRVLFVCLVFGLVLTSCGEEKLAINHSTEAPVSASSSAVVNGESDLMLIQTNSPSFPQSQGVYDYHDHALTIVKQYLPMAEIEEEDAADPQAATDYEKQIRADFDRHFSHTAEKMTDDPYQIYEADFDKASYTIENDRLILSTKTQTFTFIFDPESKQAIDDNGVRYDIQVDE</sequence>
<evidence type="ECO:0000256" key="1">
    <source>
        <dbReference type="SAM" id="SignalP"/>
    </source>
</evidence>
<dbReference type="OrthoDB" id="2195254at2"/>